<evidence type="ECO:0000313" key="1">
    <source>
        <dbReference type="EMBL" id="EDX05412.1"/>
    </source>
</evidence>
<protein>
    <submittedName>
        <fullName evidence="1">GD24154</fullName>
    </submittedName>
</protein>
<dbReference type="AlphaFoldDB" id="B4Q8Y0"/>
<proteinExistence type="predicted"/>
<accession>B4Q8Y0</accession>
<dbReference type="PhylomeDB" id="B4Q8Y0"/>
<organism evidence="1 2">
    <name type="scientific">Drosophila simulans</name>
    <name type="common">Fruit fly</name>
    <dbReference type="NCBI Taxonomy" id="7240"/>
    <lineage>
        <taxon>Eukaryota</taxon>
        <taxon>Metazoa</taxon>
        <taxon>Ecdysozoa</taxon>
        <taxon>Arthropoda</taxon>
        <taxon>Hexapoda</taxon>
        <taxon>Insecta</taxon>
        <taxon>Pterygota</taxon>
        <taxon>Neoptera</taxon>
        <taxon>Endopterygota</taxon>
        <taxon>Diptera</taxon>
        <taxon>Brachycera</taxon>
        <taxon>Muscomorpha</taxon>
        <taxon>Ephydroidea</taxon>
        <taxon>Drosophilidae</taxon>
        <taxon>Drosophila</taxon>
        <taxon>Sophophora</taxon>
    </lineage>
</organism>
<dbReference type="Proteomes" id="UP000000304">
    <property type="component" value="Chromosome 2L"/>
</dbReference>
<dbReference type="HOGENOM" id="CLU_3377598_0_0_1"/>
<name>B4Q8Y0_DROSI</name>
<keyword evidence="2" id="KW-1185">Reference proteome</keyword>
<reference evidence="1 2" key="1">
    <citation type="journal article" date="2007" name="Nature">
        <title>Evolution of genes and genomes on the Drosophila phylogeny.</title>
        <authorList>
            <consortium name="Drosophila 12 Genomes Consortium"/>
            <person name="Clark A.G."/>
            <person name="Eisen M.B."/>
            <person name="Smith D.R."/>
            <person name="Bergman C.M."/>
            <person name="Oliver B."/>
            <person name="Markow T.A."/>
            <person name="Kaufman T.C."/>
            <person name="Kellis M."/>
            <person name="Gelbart W."/>
            <person name="Iyer V.N."/>
            <person name="Pollard D.A."/>
            <person name="Sackton T.B."/>
            <person name="Larracuente A.M."/>
            <person name="Singh N.D."/>
            <person name="Abad J.P."/>
            <person name="Abt D.N."/>
            <person name="Adryan B."/>
            <person name="Aguade M."/>
            <person name="Akashi H."/>
            <person name="Anderson W.W."/>
            <person name="Aquadro C.F."/>
            <person name="Ardell D.H."/>
            <person name="Arguello R."/>
            <person name="Artieri C.G."/>
            <person name="Barbash D.A."/>
            <person name="Barker D."/>
            <person name="Barsanti P."/>
            <person name="Batterham P."/>
            <person name="Batzoglou S."/>
            <person name="Begun D."/>
            <person name="Bhutkar A."/>
            <person name="Blanco E."/>
            <person name="Bosak S.A."/>
            <person name="Bradley R.K."/>
            <person name="Brand A.D."/>
            <person name="Brent M.R."/>
            <person name="Brooks A.N."/>
            <person name="Brown R.H."/>
            <person name="Butlin R.K."/>
            <person name="Caggese C."/>
            <person name="Calvi B.R."/>
            <person name="Bernardo de Carvalho A."/>
            <person name="Caspi A."/>
            <person name="Castrezana S."/>
            <person name="Celniker S.E."/>
            <person name="Chang J.L."/>
            <person name="Chapple C."/>
            <person name="Chatterji S."/>
            <person name="Chinwalla A."/>
            <person name="Civetta A."/>
            <person name="Clifton S.W."/>
            <person name="Comeron J.M."/>
            <person name="Costello J.C."/>
            <person name="Coyne J.A."/>
            <person name="Daub J."/>
            <person name="David R.G."/>
            <person name="Delcher A.L."/>
            <person name="Delehaunty K."/>
            <person name="Do C.B."/>
            <person name="Ebling H."/>
            <person name="Edwards K."/>
            <person name="Eickbush T."/>
            <person name="Evans J.D."/>
            <person name="Filipski A."/>
            <person name="Findeiss S."/>
            <person name="Freyhult E."/>
            <person name="Fulton L."/>
            <person name="Fulton R."/>
            <person name="Garcia A.C."/>
            <person name="Gardiner A."/>
            <person name="Garfield D.A."/>
            <person name="Garvin B.E."/>
            <person name="Gibson G."/>
            <person name="Gilbert D."/>
            <person name="Gnerre S."/>
            <person name="Godfrey J."/>
            <person name="Good R."/>
            <person name="Gotea V."/>
            <person name="Gravely B."/>
            <person name="Greenberg A.J."/>
            <person name="Griffiths-Jones S."/>
            <person name="Gross S."/>
            <person name="Guigo R."/>
            <person name="Gustafson E.A."/>
            <person name="Haerty W."/>
            <person name="Hahn M.W."/>
            <person name="Halligan D.L."/>
            <person name="Halpern A.L."/>
            <person name="Halter G.M."/>
            <person name="Han M.V."/>
            <person name="Heger A."/>
            <person name="Hillier L."/>
            <person name="Hinrichs A.S."/>
            <person name="Holmes I."/>
            <person name="Hoskins R.A."/>
            <person name="Hubisz M.J."/>
            <person name="Hultmark D."/>
            <person name="Huntley M.A."/>
            <person name="Jaffe D.B."/>
            <person name="Jagadeeshan S."/>
            <person name="Jeck W.R."/>
            <person name="Johnson J."/>
            <person name="Jones C.D."/>
            <person name="Jordan W.C."/>
            <person name="Karpen G.H."/>
            <person name="Kataoka E."/>
            <person name="Keightley P.D."/>
            <person name="Kheradpour P."/>
            <person name="Kirkness E.F."/>
            <person name="Koerich L.B."/>
            <person name="Kristiansen K."/>
            <person name="Kudrna D."/>
            <person name="Kulathinal R.J."/>
            <person name="Kumar S."/>
            <person name="Kwok R."/>
            <person name="Lander E."/>
            <person name="Langley C.H."/>
            <person name="Lapoint R."/>
            <person name="Lazzaro B.P."/>
            <person name="Lee S.J."/>
            <person name="Levesque L."/>
            <person name="Li R."/>
            <person name="Lin C.F."/>
            <person name="Lin M.F."/>
            <person name="Lindblad-Toh K."/>
            <person name="Llopart A."/>
            <person name="Long M."/>
            <person name="Low L."/>
            <person name="Lozovsky E."/>
            <person name="Lu J."/>
            <person name="Luo M."/>
            <person name="Machado C.A."/>
            <person name="Makalowski W."/>
            <person name="Marzo M."/>
            <person name="Matsuda M."/>
            <person name="Matzkin L."/>
            <person name="McAllister B."/>
            <person name="McBride C.S."/>
            <person name="McKernan B."/>
            <person name="McKernan K."/>
            <person name="Mendez-Lago M."/>
            <person name="Minx P."/>
            <person name="Mollenhauer M.U."/>
            <person name="Montooth K."/>
            <person name="Mount S.M."/>
            <person name="Mu X."/>
            <person name="Myers E."/>
            <person name="Negre B."/>
            <person name="Newfeld S."/>
            <person name="Nielsen R."/>
            <person name="Noor M.A."/>
            <person name="O'Grady P."/>
            <person name="Pachter L."/>
            <person name="Papaceit M."/>
            <person name="Parisi M.J."/>
            <person name="Parisi M."/>
            <person name="Parts L."/>
            <person name="Pedersen J.S."/>
            <person name="Pesole G."/>
            <person name="Phillippy A.M."/>
            <person name="Ponting C.P."/>
            <person name="Pop M."/>
            <person name="Porcelli D."/>
            <person name="Powell J.R."/>
            <person name="Prohaska S."/>
            <person name="Pruitt K."/>
            <person name="Puig M."/>
            <person name="Quesneville H."/>
            <person name="Ram K.R."/>
            <person name="Rand D."/>
            <person name="Rasmussen M.D."/>
            <person name="Reed L.K."/>
            <person name="Reenan R."/>
            <person name="Reily A."/>
            <person name="Remington K.A."/>
            <person name="Rieger T.T."/>
            <person name="Ritchie M.G."/>
            <person name="Robin C."/>
            <person name="Rogers Y.H."/>
            <person name="Rohde C."/>
            <person name="Rozas J."/>
            <person name="Rubenfield M.J."/>
            <person name="Ruiz A."/>
            <person name="Russo S."/>
            <person name="Salzberg S.L."/>
            <person name="Sanchez-Gracia A."/>
            <person name="Saranga D.J."/>
            <person name="Sato H."/>
            <person name="Schaeffer S.W."/>
            <person name="Schatz M.C."/>
            <person name="Schlenke T."/>
            <person name="Schwartz R."/>
            <person name="Segarra C."/>
            <person name="Singh R.S."/>
            <person name="Sirot L."/>
            <person name="Sirota M."/>
            <person name="Sisneros N.B."/>
            <person name="Smith C.D."/>
            <person name="Smith T.F."/>
            <person name="Spieth J."/>
            <person name="Stage D.E."/>
            <person name="Stark A."/>
            <person name="Stephan W."/>
            <person name="Strausberg R.L."/>
            <person name="Strempel S."/>
            <person name="Sturgill D."/>
            <person name="Sutton G."/>
            <person name="Sutton G.G."/>
            <person name="Tao W."/>
            <person name="Teichmann S."/>
            <person name="Tobari Y.N."/>
            <person name="Tomimura Y."/>
            <person name="Tsolas J.M."/>
            <person name="Valente V.L."/>
            <person name="Venter E."/>
            <person name="Venter J.C."/>
            <person name="Vicario S."/>
            <person name="Vieira F.G."/>
            <person name="Vilella A.J."/>
            <person name="Villasante A."/>
            <person name="Walenz B."/>
            <person name="Wang J."/>
            <person name="Wasserman M."/>
            <person name="Watts T."/>
            <person name="Wilson D."/>
            <person name="Wilson R.K."/>
            <person name="Wing R.A."/>
            <person name="Wolfner M.F."/>
            <person name="Wong A."/>
            <person name="Wong G.K."/>
            <person name="Wu C.I."/>
            <person name="Wu G."/>
            <person name="Yamamoto D."/>
            <person name="Yang H.P."/>
            <person name="Yang S.P."/>
            <person name="Yorke J.A."/>
            <person name="Yoshida K."/>
            <person name="Zdobnov E."/>
            <person name="Zhang P."/>
            <person name="Zhang Y."/>
            <person name="Zimin A.V."/>
            <person name="Baldwin J."/>
            <person name="Abdouelleil A."/>
            <person name="Abdulkadir J."/>
            <person name="Abebe A."/>
            <person name="Abera B."/>
            <person name="Abreu J."/>
            <person name="Acer S.C."/>
            <person name="Aftuck L."/>
            <person name="Alexander A."/>
            <person name="An P."/>
            <person name="Anderson E."/>
            <person name="Anderson S."/>
            <person name="Arachi H."/>
            <person name="Azer M."/>
            <person name="Bachantsang P."/>
            <person name="Barry A."/>
            <person name="Bayul T."/>
            <person name="Berlin A."/>
            <person name="Bessette D."/>
            <person name="Bloom T."/>
            <person name="Blye J."/>
            <person name="Boguslavskiy L."/>
            <person name="Bonnet C."/>
            <person name="Boukhgalter B."/>
            <person name="Bourzgui I."/>
            <person name="Brown A."/>
            <person name="Cahill P."/>
            <person name="Channer S."/>
            <person name="Cheshatsang Y."/>
            <person name="Chuda L."/>
            <person name="Citroen M."/>
            <person name="Collymore A."/>
            <person name="Cooke P."/>
            <person name="Costello M."/>
            <person name="D'Aco K."/>
            <person name="Daza R."/>
            <person name="De Haan G."/>
            <person name="DeGray S."/>
            <person name="DeMaso C."/>
            <person name="Dhargay N."/>
            <person name="Dooley K."/>
            <person name="Dooley E."/>
            <person name="Doricent M."/>
            <person name="Dorje P."/>
            <person name="Dorjee K."/>
            <person name="Dupes A."/>
            <person name="Elong R."/>
            <person name="Falk J."/>
            <person name="Farina A."/>
            <person name="Faro S."/>
            <person name="Ferguson D."/>
            <person name="Fisher S."/>
            <person name="Foley C.D."/>
            <person name="Franke A."/>
            <person name="Friedrich D."/>
            <person name="Gadbois L."/>
            <person name="Gearin G."/>
            <person name="Gearin C.R."/>
            <person name="Giannoukos G."/>
            <person name="Goode T."/>
            <person name="Graham J."/>
            <person name="Grandbois E."/>
            <person name="Grewal S."/>
            <person name="Gyaltsen K."/>
            <person name="Hafez N."/>
            <person name="Hagos B."/>
            <person name="Hall J."/>
            <person name="Henson C."/>
            <person name="Hollinger A."/>
            <person name="Honan T."/>
            <person name="Huard M.D."/>
            <person name="Hughes L."/>
            <person name="Hurhula B."/>
            <person name="Husby M.E."/>
            <person name="Kamat A."/>
            <person name="Kanga B."/>
            <person name="Kashin S."/>
            <person name="Khazanovich D."/>
            <person name="Kisner P."/>
            <person name="Lance K."/>
            <person name="Lara M."/>
            <person name="Lee W."/>
            <person name="Lennon N."/>
            <person name="Letendre F."/>
            <person name="LeVine R."/>
            <person name="Lipovsky A."/>
            <person name="Liu X."/>
            <person name="Liu J."/>
            <person name="Liu S."/>
            <person name="Lokyitsang T."/>
            <person name="Lokyitsang Y."/>
            <person name="Lubonja R."/>
            <person name="Lui A."/>
            <person name="MacDonald P."/>
            <person name="Magnisalis V."/>
            <person name="Maru K."/>
            <person name="Matthews C."/>
            <person name="McCusker W."/>
            <person name="McDonough S."/>
            <person name="Mehta T."/>
            <person name="Meldrim J."/>
            <person name="Meneus L."/>
            <person name="Mihai O."/>
            <person name="Mihalev A."/>
            <person name="Mihova T."/>
            <person name="Mittelman R."/>
            <person name="Mlenga V."/>
            <person name="Montmayeur A."/>
            <person name="Mulrain L."/>
            <person name="Navidi A."/>
            <person name="Naylor J."/>
            <person name="Negash T."/>
            <person name="Nguyen T."/>
            <person name="Nguyen N."/>
            <person name="Nicol R."/>
            <person name="Norbu C."/>
            <person name="Norbu N."/>
            <person name="Novod N."/>
            <person name="O'Neill B."/>
            <person name="Osman S."/>
            <person name="Markiewicz E."/>
            <person name="Oyono O.L."/>
            <person name="Patti C."/>
            <person name="Phunkhang P."/>
            <person name="Pierre F."/>
            <person name="Priest M."/>
            <person name="Raghuraman S."/>
            <person name="Rege F."/>
            <person name="Reyes R."/>
            <person name="Rise C."/>
            <person name="Rogov P."/>
            <person name="Ross K."/>
            <person name="Ryan E."/>
            <person name="Settipalli S."/>
            <person name="Shea T."/>
            <person name="Sherpa N."/>
            <person name="Shi L."/>
            <person name="Shih D."/>
            <person name="Sparrow T."/>
            <person name="Spaulding J."/>
            <person name="Stalker J."/>
            <person name="Stange-Thomann N."/>
            <person name="Stavropoulos S."/>
            <person name="Stone C."/>
            <person name="Strader C."/>
            <person name="Tesfaye S."/>
            <person name="Thomson T."/>
            <person name="Thoulutsang Y."/>
            <person name="Thoulutsang D."/>
            <person name="Topham K."/>
            <person name="Topping I."/>
            <person name="Tsamla T."/>
            <person name="Vassiliev H."/>
            <person name="Vo A."/>
            <person name="Wangchuk T."/>
            <person name="Wangdi T."/>
            <person name="Weiand M."/>
            <person name="Wilkinson J."/>
            <person name="Wilson A."/>
            <person name="Yadav S."/>
            <person name="Young G."/>
            <person name="Yu Q."/>
            <person name="Zembek L."/>
            <person name="Zhong D."/>
            <person name="Zimmer A."/>
            <person name="Zwirko Z."/>
            <person name="Jaffe D.B."/>
            <person name="Alvarez P."/>
            <person name="Brockman W."/>
            <person name="Butler J."/>
            <person name="Chin C."/>
            <person name="Gnerre S."/>
            <person name="Grabherr M."/>
            <person name="Kleber M."/>
            <person name="Mauceli E."/>
            <person name="MacCallum I."/>
        </authorList>
    </citation>
    <scope>NUCLEOTIDE SEQUENCE [LARGE SCALE GENOMIC DNA]</scope>
    <source>
        <strain evidence="2">white501</strain>
    </source>
</reference>
<sequence>MPKLLWRTVQLINESNFCSSNMQQPQMLH</sequence>
<gene>
    <name evidence="1" type="primary">Dsim\GD24154</name>
    <name evidence="1" type="ORF">Dsim_GD24154</name>
</gene>
<evidence type="ECO:0000313" key="2">
    <source>
        <dbReference type="Proteomes" id="UP000000304"/>
    </source>
</evidence>
<dbReference type="EMBL" id="CM000361">
    <property type="protein sequence ID" value="EDX05412.1"/>
    <property type="molecule type" value="Genomic_DNA"/>
</dbReference>